<sequence length="376" mass="42184">MKNTLATLLFIICLSVTHHLLAQTPLEGLPTLHNAKVIAVGESAHGVKDFTKYKVELFKALVTKGVTRTLLIETNYSAASAINDYIRSNQGSQADSVMKKGLYGIWAGDDMAELITWMRDYNSSKPTDEQLSFLGFDAQSAKAATEAIENFLKEKNADSHTLLPVNGLTLMKELGVSRTYNIKKLPKEDQEKIKKSVIALRSLVDVHAAQRPALHLHMRVIEHTLAFEKANPINFTNIRDANMAEIVAEQLKHESKPVFLWAHNGHINKARSLWYKPMGYHLSNVLGAAYVAVGLDFRAGEIRNTYTTGTTRFEPVQDPKWIGKKINQPMQEVTLLHMKDFKGITIRNIGSGNGMYKTKSDQSFDYMVYFKNVSPM</sequence>
<proteinExistence type="predicted"/>
<dbReference type="GO" id="GO:0016787">
    <property type="term" value="F:hydrolase activity"/>
    <property type="evidence" value="ECO:0007669"/>
    <property type="project" value="UniProtKB-KW"/>
</dbReference>
<feature type="signal peptide" evidence="1">
    <location>
        <begin position="1"/>
        <end position="22"/>
    </location>
</feature>
<dbReference type="PANTHER" id="PTHR31299">
    <property type="entry name" value="ESTERASE, PUTATIVE (AFU_ORTHOLOGUE AFUA_1G05850)-RELATED"/>
    <property type="match status" value="1"/>
</dbReference>
<dbReference type="Gene3D" id="3.30.1870.10">
    <property type="entry name" value="EreA-like, domain 2"/>
    <property type="match status" value="1"/>
</dbReference>
<dbReference type="SUPFAM" id="SSF159501">
    <property type="entry name" value="EreA/ChaN-like"/>
    <property type="match status" value="1"/>
</dbReference>
<keyword evidence="1" id="KW-0732">Signal</keyword>
<evidence type="ECO:0000313" key="2">
    <source>
        <dbReference type="EMBL" id="MFD1187808.1"/>
    </source>
</evidence>
<comment type="caution">
    <text evidence="2">The sequence shown here is derived from an EMBL/GenBank/DDBJ whole genome shotgun (WGS) entry which is preliminary data.</text>
</comment>
<dbReference type="Gene3D" id="3.40.1660.10">
    <property type="entry name" value="EreA-like (biosynthetic domain)"/>
    <property type="match status" value="1"/>
</dbReference>
<feature type="chain" id="PRO_5046047202" evidence="1">
    <location>
        <begin position="23"/>
        <end position="376"/>
    </location>
</feature>
<dbReference type="InterPro" id="IPR052036">
    <property type="entry name" value="Hydrolase/PRTase-associated"/>
</dbReference>
<dbReference type="Proteomes" id="UP001597094">
    <property type="component" value="Unassembled WGS sequence"/>
</dbReference>
<dbReference type="RefSeq" id="WP_377530154.1">
    <property type="nucleotide sequence ID" value="NZ_JBHTLD010000177.1"/>
</dbReference>
<dbReference type="Gene3D" id="1.20.1440.30">
    <property type="entry name" value="Biosynthetic Protein domain"/>
    <property type="match status" value="1"/>
</dbReference>
<evidence type="ECO:0000256" key="1">
    <source>
        <dbReference type="SAM" id="SignalP"/>
    </source>
</evidence>
<protein>
    <submittedName>
        <fullName evidence="2">Erythromycin esterase family protein</fullName>
        <ecNumber evidence="2">3.1.1.-</ecNumber>
    </submittedName>
</protein>
<name>A0ABW3STC3_9BACT</name>
<dbReference type="EC" id="3.1.1.-" evidence="2"/>
<reference evidence="3" key="1">
    <citation type="journal article" date="2019" name="Int. J. Syst. Evol. Microbiol.">
        <title>The Global Catalogue of Microorganisms (GCM) 10K type strain sequencing project: providing services to taxonomists for standard genome sequencing and annotation.</title>
        <authorList>
            <consortium name="The Broad Institute Genomics Platform"/>
            <consortium name="The Broad Institute Genome Sequencing Center for Infectious Disease"/>
            <person name="Wu L."/>
            <person name="Ma J."/>
        </authorList>
    </citation>
    <scope>NUCLEOTIDE SEQUENCE [LARGE SCALE GENOMIC DNA]</scope>
    <source>
        <strain evidence="3">JCM 31319</strain>
    </source>
</reference>
<keyword evidence="3" id="KW-1185">Reference proteome</keyword>
<dbReference type="EMBL" id="JBHTLD010000177">
    <property type="protein sequence ID" value="MFD1187808.1"/>
    <property type="molecule type" value="Genomic_DNA"/>
</dbReference>
<dbReference type="Pfam" id="PF05139">
    <property type="entry name" value="Erythro_esteras"/>
    <property type="match status" value="1"/>
</dbReference>
<keyword evidence="2" id="KW-0378">Hydrolase</keyword>
<dbReference type="CDD" id="cd14728">
    <property type="entry name" value="Ere-like"/>
    <property type="match status" value="1"/>
</dbReference>
<accession>A0ABW3STC3</accession>
<organism evidence="2 3">
    <name type="scientific">Pontibacter rugosus</name>
    <dbReference type="NCBI Taxonomy" id="1745966"/>
    <lineage>
        <taxon>Bacteria</taxon>
        <taxon>Pseudomonadati</taxon>
        <taxon>Bacteroidota</taxon>
        <taxon>Cytophagia</taxon>
        <taxon>Cytophagales</taxon>
        <taxon>Hymenobacteraceae</taxon>
        <taxon>Pontibacter</taxon>
    </lineage>
</organism>
<gene>
    <name evidence="2" type="ORF">ACFQ2O_16450</name>
</gene>
<dbReference type="InterPro" id="IPR007815">
    <property type="entry name" value="Emycin_Estase"/>
</dbReference>
<evidence type="ECO:0000313" key="3">
    <source>
        <dbReference type="Proteomes" id="UP001597094"/>
    </source>
</evidence>
<dbReference type="PANTHER" id="PTHR31299:SF0">
    <property type="entry name" value="ESTERASE, PUTATIVE (AFU_ORTHOLOGUE AFUA_1G05850)-RELATED"/>
    <property type="match status" value="1"/>
</dbReference>